<feature type="transmembrane region" description="Helical" evidence="7">
    <location>
        <begin position="178"/>
        <end position="197"/>
    </location>
</feature>
<feature type="transmembrane region" description="Helical" evidence="7">
    <location>
        <begin position="641"/>
        <end position="663"/>
    </location>
</feature>
<name>A0ABW2KES9_9ACTN</name>
<feature type="transmembrane region" description="Helical" evidence="7">
    <location>
        <begin position="669"/>
        <end position="690"/>
    </location>
</feature>
<dbReference type="PROSITE" id="PS51257">
    <property type="entry name" value="PROKAR_LIPOPROTEIN"/>
    <property type="match status" value="1"/>
</dbReference>
<keyword evidence="10" id="KW-1185">Reference proteome</keyword>
<evidence type="ECO:0000256" key="6">
    <source>
        <dbReference type="ARBA" id="ARBA00023136"/>
    </source>
</evidence>
<evidence type="ECO:0000259" key="8">
    <source>
        <dbReference type="PROSITE" id="PS50156"/>
    </source>
</evidence>
<evidence type="ECO:0000256" key="7">
    <source>
        <dbReference type="SAM" id="Phobius"/>
    </source>
</evidence>
<evidence type="ECO:0000256" key="2">
    <source>
        <dbReference type="ARBA" id="ARBA00010157"/>
    </source>
</evidence>
<dbReference type="RefSeq" id="WP_379870656.1">
    <property type="nucleotide sequence ID" value="NZ_JBHTBH010000004.1"/>
</dbReference>
<dbReference type="SUPFAM" id="SSF82866">
    <property type="entry name" value="Multidrug efflux transporter AcrB transmembrane domain"/>
    <property type="match status" value="2"/>
</dbReference>
<feature type="transmembrane region" description="Helical" evidence="7">
    <location>
        <begin position="204"/>
        <end position="221"/>
    </location>
</feature>
<dbReference type="PANTHER" id="PTHR33406:SF11">
    <property type="entry name" value="MEMBRANE PROTEIN SCO6666-RELATED"/>
    <property type="match status" value="1"/>
</dbReference>
<feature type="transmembrane region" description="Helical" evidence="7">
    <location>
        <begin position="282"/>
        <end position="301"/>
    </location>
</feature>
<dbReference type="EMBL" id="JBHTBH010000004">
    <property type="protein sequence ID" value="MFC7328040.1"/>
    <property type="molecule type" value="Genomic_DNA"/>
</dbReference>
<feature type="domain" description="SSD" evidence="8">
    <location>
        <begin position="530"/>
        <end position="678"/>
    </location>
</feature>
<proteinExistence type="inferred from homology"/>
<feature type="transmembrane region" description="Helical" evidence="7">
    <location>
        <begin position="364"/>
        <end position="388"/>
    </location>
</feature>
<dbReference type="PROSITE" id="PS50156">
    <property type="entry name" value="SSD"/>
    <property type="match status" value="2"/>
</dbReference>
<sequence>MRSGGWPDLLVRRRWWVLVATILIVAACAPAAAGTLERLSLSRFAVPGSESDRASAQLAEMSGTGSPNVALMVIPASGNVDDESAAALGRDLTTRLQRWPGVASAWSYWTEDAATMRAGDGSAAWVFAHVPGDADTVRTEVLPGLAEEFGGADATARVVVAGADEVFRQVSEQARADFLRAEIIVLPLVLGLLWVVYRRFRAALLTLGLGVGAVVGGLALLRPVTALTEVSTFASNVVLVLGIGLGVDYGLFVVFRFREELARHRDVPSAIAATTRGAGRTVLFSAATVAAALSVLFVFPYPFLRSFAYAGVAVVLVAALLALVALPAALAVLGRTVLRRGGPEPAVERRVWFRLPAAVMRRPVLLGGAGLLVVLALAAPVLGVRFGLPDDRVLPASADVRGAYDIERAAFAGQDSDALLVVTPAELDEAALASYAEELSLVDGVLRVDTAIGAFAAGERAGDAPVERLASDSGTWLSLTPSSVALTEDVTGLVGAVRDVPAPADVLVGGYPAELVDYRDGVTAWLPLVGGLIVVVTFAVLFLMTGSIVVPLQATVLNLLSMAVMVAVLVWGFQEGGLSPLMGFTPTGSIEPSIPILMFCIAYGLSMDYAVFLLARIREEVAATGDVTASVPRGIARSGPLVTAAAITLAASFLVYATGGVVFLQQLGIGMAVAVLVDATLVRGLLLPFFMRVSGSLTWWAPRPLRALHARIGLAES</sequence>
<dbReference type="InterPro" id="IPR000731">
    <property type="entry name" value="SSD"/>
</dbReference>
<gene>
    <name evidence="9" type="ORF">ACFQRF_09835</name>
</gene>
<dbReference type="Pfam" id="PF03176">
    <property type="entry name" value="MMPL"/>
    <property type="match status" value="2"/>
</dbReference>
<feature type="transmembrane region" description="Helical" evidence="7">
    <location>
        <begin position="307"/>
        <end position="333"/>
    </location>
</feature>
<feature type="transmembrane region" description="Helical" evidence="7">
    <location>
        <begin position="556"/>
        <end position="574"/>
    </location>
</feature>
<feature type="transmembrane region" description="Helical" evidence="7">
    <location>
        <begin position="524"/>
        <end position="544"/>
    </location>
</feature>
<comment type="subcellular location">
    <subcellularLocation>
        <location evidence="1">Cell membrane</location>
        <topology evidence="1">Multi-pass membrane protein</topology>
    </subcellularLocation>
</comment>
<feature type="domain" description="SSD" evidence="8">
    <location>
        <begin position="202"/>
        <end position="332"/>
    </location>
</feature>
<dbReference type="InterPro" id="IPR004869">
    <property type="entry name" value="MMPL_dom"/>
</dbReference>
<keyword evidence="4 7" id="KW-0812">Transmembrane</keyword>
<comment type="caution">
    <text evidence="9">The sequence shown here is derived from an EMBL/GenBank/DDBJ whole genome shotgun (WGS) entry which is preliminary data.</text>
</comment>
<keyword evidence="5 7" id="KW-1133">Transmembrane helix</keyword>
<reference evidence="10" key="1">
    <citation type="journal article" date="2019" name="Int. J. Syst. Evol. Microbiol.">
        <title>The Global Catalogue of Microorganisms (GCM) 10K type strain sequencing project: providing services to taxonomists for standard genome sequencing and annotation.</title>
        <authorList>
            <consortium name="The Broad Institute Genomics Platform"/>
            <consortium name="The Broad Institute Genome Sequencing Center for Infectious Disease"/>
            <person name="Wu L."/>
            <person name="Ma J."/>
        </authorList>
    </citation>
    <scope>NUCLEOTIDE SEQUENCE [LARGE SCALE GENOMIC DNA]</scope>
    <source>
        <strain evidence="10">CGMCC 4.7382</strain>
    </source>
</reference>
<feature type="transmembrane region" description="Helical" evidence="7">
    <location>
        <begin position="594"/>
        <end position="615"/>
    </location>
</feature>
<comment type="similarity">
    <text evidence="2">Belongs to the resistance-nodulation-cell division (RND) (TC 2.A.6) family. MmpL subfamily.</text>
</comment>
<dbReference type="Proteomes" id="UP001596540">
    <property type="component" value="Unassembled WGS sequence"/>
</dbReference>
<dbReference type="Gene3D" id="1.20.1640.10">
    <property type="entry name" value="Multidrug efflux transporter AcrB transmembrane domain"/>
    <property type="match status" value="2"/>
</dbReference>
<keyword evidence="3" id="KW-1003">Cell membrane</keyword>
<evidence type="ECO:0000256" key="1">
    <source>
        <dbReference type="ARBA" id="ARBA00004651"/>
    </source>
</evidence>
<organism evidence="9 10">
    <name type="scientific">Marinactinospora rubrisoli</name>
    <dbReference type="NCBI Taxonomy" id="2715399"/>
    <lineage>
        <taxon>Bacteria</taxon>
        <taxon>Bacillati</taxon>
        <taxon>Actinomycetota</taxon>
        <taxon>Actinomycetes</taxon>
        <taxon>Streptosporangiales</taxon>
        <taxon>Nocardiopsidaceae</taxon>
        <taxon>Marinactinospora</taxon>
    </lineage>
</organism>
<evidence type="ECO:0000313" key="9">
    <source>
        <dbReference type="EMBL" id="MFC7328040.1"/>
    </source>
</evidence>
<evidence type="ECO:0000313" key="10">
    <source>
        <dbReference type="Proteomes" id="UP001596540"/>
    </source>
</evidence>
<accession>A0ABW2KES9</accession>
<keyword evidence="6 7" id="KW-0472">Membrane</keyword>
<dbReference type="InterPro" id="IPR050545">
    <property type="entry name" value="Mycobact_MmpL"/>
</dbReference>
<evidence type="ECO:0000256" key="4">
    <source>
        <dbReference type="ARBA" id="ARBA00022692"/>
    </source>
</evidence>
<dbReference type="PANTHER" id="PTHR33406">
    <property type="entry name" value="MEMBRANE PROTEIN MJ1562-RELATED"/>
    <property type="match status" value="1"/>
</dbReference>
<evidence type="ECO:0000256" key="5">
    <source>
        <dbReference type="ARBA" id="ARBA00022989"/>
    </source>
</evidence>
<evidence type="ECO:0000256" key="3">
    <source>
        <dbReference type="ARBA" id="ARBA00022475"/>
    </source>
</evidence>
<protein>
    <submittedName>
        <fullName evidence="9">MMPL family transporter</fullName>
    </submittedName>
</protein>
<feature type="transmembrane region" description="Helical" evidence="7">
    <location>
        <begin position="233"/>
        <end position="255"/>
    </location>
</feature>